<keyword evidence="2" id="KW-0472">Membrane</keyword>
<gene>
    <name evidence="3" type="ORF">EGYM00163_LOCUS51959</name>
</gene>
<dbReference type="GO" id="GO:0043743">
    <property type="term" value="F:LPPG:FO 2-phospho-L-lactate transferase activity"/>
    <property type="evidence" value="ECO:0007669"/>
    <property type="project" value="InterPro"/>
</dbReference>
<name>A0A7S4GP33_9EUGL</name>
<accession>A0A7S4GP33</accession>
<sequence length="525" mass="56768">MQAASVGTSTRASSMRIQGISLTAGSVTAVCAVALFVWQWRRALQRQTRPSGSTAPPPHALLKRVVRGVDAGPGLEDGCGPPLVLFCGGSAFNRASVELSRFTTRTAYIVPISDNGGSSKEIIRVLGGPAIGDVRARLIRLAAPRNSEDEAVINLLKYRLTNSSRQDAKNEFLRIVDGTHGAWEGIAEAYKQTVRAFLVNFFNACLRRESVQELSVDVVNTADELATHFDYRGGSIGNFMLTGARLFFGSLEAAIFWFSNLAGIPRASFVVPVINVNSKVTLGVKLQNGQEIIGQDNISHPQPPTPGGPQGPADTKATADSPLPSAIERVFYVNESGTAVLPPVNPMILQHLRSCQAVIYTMGSLYTSILPSLVLKGMGRAVAALEGPKILILNGSTDRETMWHGADGRICHMMAEDIVAAVCDALNENEGPLETSSGGCQDYITHVLYLQASPVVNPRQIKTLSDMGVATVEIPQDDHNASHYDDRMLIKALRSLLEGWEVHHMCQQKRAWHEDLASPVSPLLW</sequence>
<dbReference type="Gene3D" id="3.40.50.10680">
    <property type="entry name" value="CofD-like domains"/>
    <property type="match status" value="1"/>
</dbReference>
<dbReference type="InterPro" id="IPR002882">
    <property type="entry name" value="CofD"/>
</dbReference>
<protein>
    <submittedName>
        <fullName evidence="3">Uncharacterized protein</fullName>
    </submittedName>
</protein>
<reference evidence="3" key="1">
    <citation type="submission" date="2021-01" db="EMBL/GenBank/DDBJ databases">
        <authorList>
            <person name="Corre E."/>
            <person name="Pelletier E."/>
            <person name="Niang G."/>
            <person name="Scheremetjew M."/>
            <person name="Finn R."/>
            <person name="Kale V."/>
            <person name="Holt S."/>
            <person name="Cochrane G."/>
            <person name="Meng A."/>
            <person name="Brown T."/>
            <person name="Cohen L."/>
        </authorList>
    </citation>
    <scope>NUCLEOTIDE SEQUENCE</scope>
    <source>
        <strain evidence="3">CCMP1594</strain>
    </source>
</reference>
<evidence type="ECO:0000256" key="1">
    <source>
        <dbReference type="SAM" id="MobiDB-lite"/>
    </source>
</evidence>
<dbReference type="CDD" id="cd07187">
    <property type="entry name" value="YvcK_like"/>
    <property type="match status" value="1"/>
</dbReference>
<dbReference type="InterPro" id="IPR038136">
    <property type="entry name" value="CofD-like_dom_sf"/>
</dbReference>
<dbReference type="PANTHER" id="PTHR31240:SF0">
    <property type="entry name" value="MATERNAL EFFECT EMBRYO ARREST 18"/>
    <property type="match status" value="1"/>
</dbReference>
<dbReference type="EMBL" id="HBJA01151857">
    <property type="protein sequence ID" value="CAE0842469.1"/>
    <property type="molecule type" value="Transcribed_RNA"/>
</dbReference>
<dbReference type="AlphaFoldDB" id="A0A7S4GP33"/>
<evidence type="ECO:0000313" key="3">
    <source>
        <dbReference type="EMBL" id="CAE0842469.1"/>
    </source>
</evidence>
<organism evidence="3">
    <name type="scientific">Eutreptiella gymnastica</name>
    <dbReference type="NCBI Taxonomy" id="73025"/>
    <lineage>
        <taxon>Eukaryota</taxon>
        <taxon>Discoba</taxon>
        <taxon>Euglenozoa</taxon>
        <taxon>Euglenida</taxon>
        <taxon>Spirocuta</taxon>
        <taxon>Euglenophyceae</taxon>
        <taxon>Eutreptiales</taxon>
        <taxon>Eutreptiaceae</taxon>
        <taxon>Eutreptiella</taxon>
    </lineage>
</organism>
<feature type="region of interest" description="Disordered" evidence="1">
    <location>
        <begin position="294"/>
        <end position="319"/>
    </location>
</feature>
<evidence type="ECO:0000256" key="2">
    <source>
        <dbReference type="SAM" id="Phobius"/>
    </source>
</evidence>
<keyword evidence="2" id="KW-0812">Transmembrane</keyword>
<feature type="transmembrane region" description="Helical" evidence="2">
    <location>
        <begin position="20"/>
        <end position="40"/>
    </location>
</feature>
<keyword evidence="2" id="KW-1133">Transmembrane helix</keyword>
<dbReference type="Pfam" id="PF01933">
    <property type="entry name" value="CofD"/>
    <property type="match status" value="1"/>
</dbReference>
<proteinExistence type="predicted"/>
<dbReference type="SUPFAM" id="SSF142338">
    <property type="entry name" value="CofD-like"/>
    <property type="match status" value="1"/>
</dbReference>
<dbReference type="PANTHER" id="PTHR31240">
    <property type="entry name" value="MATERNAL EFFECT EMBRYO ARREST 18"/>
    <property type="match status" value="1"/>
</dbReference>